<keyword evidence="6" id="KW-1185">Reference proteome</keyword>
<dbReference type="InterPro" id="IPR003833">
    <property type="entry name" value="CT_C_D"/>
</dbReference>
<dbReference type="PANTHER" id="PTHR34698">
    <property type="entry name" value="5-OXOPROLINASE SUBUNIT B"/>
    <property type="match status" value="1"/>
</dbReference>
<reference evidence="5 6" key="2">
    <citation type="journal article" date="2016" name="Genome Announc.">
        <title>Complete Genome Sequence of Streptomyces ambofaciens DSM 40697, a Paradigm for Genome Plasticity Studies.</title>
        <authorList>
            <person name="Thibessard A."/>
            <person name="Leblond P."/>
        </authorList>
    </citation>
    <scope>NUCLEOTIDE SEQUENCE [LARGE SCALE GENOMIC DNA]</scope>
    <source>
        <strain evidence="5 6">DSM 40697</strain>
    </source>
</reference>
<evidence type="ECO:0000259" key="4">
    <source>
        <dbReference type="SMART" id="SM00796"/>
    </source>
</evidence>
<evidence type="ECO:0000256" key="3">
    <source>
        <dbReference type="ARBA" id="ARBA00022840"/>
    </source>
</evidence>
<accession>A0ABM6B8N7</accession>
<reference evidence="6" key="1">
    <citation type="submission" date="2015-10" db="EMBL/GenBank/DDBJ databases">
        <title>Complete genome sequence of Streptomyces ambofaciens DSM 40697.</title>
        <authorList>
            <person name="Thibessard A."/>
            <person name="Leblond P."/>
        </authorList>
    </citation>
    <scope>NUCLEOTIDE SEQUENCE [LARGE SCALE GENOMIC DNA]</scope>
    <source>
        <strain evidence="6">DSM 40697</strain>
    </source>
</reference>
<dbReference type="Pfam" id="PF02682">
    <property type="entry name" value="CT_C_D"/>
    <property type="match status" value="1"/>
</dbReference>
<feature type="domain" description="Carboxyltransferase" evidence="4">
    <location>
        <begin position="7"/>
        <end position="200"/>
    </location>
</feature>
<dbReference type="RefSeq" id="WP_063484030.1">
    <property type="nucleotide sequence ID" value="NZ_CP012949.1"/>
</dbReference>
<keyword evidence="1" id="KW-0547">Nucleotide-binding</keyword>
<name>A0ABM6B8N7_STRAM</name>
<evidence type="ECO:0000313" key="6">
    <source>
        <dbReference type="Proteomes" id="UP000076720"/>
    </source>
</evidence>
<dbReference type="GO" id="GO:0016787">
    <property type="term" value="F:hydrolase activity"/>
    <property type="evidence" value="ECO:0007669"/>
    <property type="project" value="UniProtKB-KW"/>
</dbReference>
<protein>
    <submittedName>
        <fullName evidence="5">Allophanate hydrolase</fullName>
    </submittedName>
</protein>
<dbReference type="Gene3D" id="3.30.1360.40">
    <property type="match status" value="1"/>
</dbReference>
<proteinExistence type="predicted"/>
<evidence type="ECO:0000313" key="5">
    <source>
        <dbReference type="EMBL" id="ANB10311.1"/>
    </source>
</evidence>
<gene>
    <name evidence="5" type="ORF">SAM40697_6358</name>
</gene>
<sequence>MTGGRTVTTRPAGHRALLVELPDAEHTAAFHAELLRRRAAGALPPVEEIVPGARTVLLDGAADPEALARELSGWKVRPGDEDEGDVVEIAVRYDGPDLADVADRWGVAPDGVAALHMSRTYRVAFCGFAPGFGYLTGLPEELHVPRRATPRTRVPAGAVALAGPYSAVYPRSTPGGWQLIGSMPDPGRLWDTGRERAALLTPGTRVRFVPADGVAAGATR</sequence>
<keyword evidence="3" id="KW-0067">ATP-binding</keyword>
<dbReference type="Proteomes" id="UP000076720">
    <property type="component" value="Chromosome"/>
</dbReference>
<keyword evidence="2 5" id="KW-0378">Hydrolase</keyword>
<evidence type="ECO:0000256" key="1">
    <source>
        <dbReference type="ARBA" id="ARBA00022741"/>
    </source>
</evidence>
<evidence type="ECO:0000256" key="2">
    <source>
        <dbReference type="ARBA" id="ARBA00022801"/>
    </source>
</evidence>
<dbReference type="EMBL" id="CP012949">
    <property type="protein sequence ID" value="ANB10311.1"/>
    <property type="molecule type" value="Genomic_DNA"/>
</dbReference>
<organism evidence="5 6">
    <name type="scientific">Streptomyces ambofaciens</name>
    <dbReference type="NCBI Taxonomy" id="1889"/>
    <lineage>
        <taxon>Bacteria</taxon>
        <taxon>Bacillati</taxon>
        <taxon>Actinomycetota</taxon>
        <taxon>Actinomycetes</taxon>
        <taxon>Kitasatosporales</taxon>
        <taxon>Streptomycetaceae</taxon>
        <taxon>Streptomyces</taxon>
    </lineage>
</organism>
<dbReference type="InterPro" id="IPR029000">
    <property type="entry name" value="Cyclophilin-like_dom_sf"/>
</dbReference>
<dbReference type="SMART" id="SM00796">
    <property type="entry name" value="AHS1"/>
    <property type="match status" value="1"/>
</dbReference>
<dbReference type="PANTHER" id="PTHR34698:SF2">
    <property type="entry name" value="5-OXOPROLINASE SUBUNIT B"/>
    <property type="match status" value="1"/>
</dbReference>
<dbReference type="Gene3D" id="2.40.100.10">
    <property type="entry name" value="Cyclophilin-like"/>
    <property type="match status" value="1"/>
</dbReference>
<dbReference type="InterPro" id="IPR010016">
    <property type="entry name" value="PxpB"/>
</dbReference>
<dbReference type="SUPFAM" id="SSF50891">
    <property type="entry name" value="Cyclophilin-like"/>
    <property type="match status" value="1"/>
</dbReference>